<evidence type="ECO:0000313" key="1">
    <source>
        <dbReference type="EMBL" id="KAA6312423.1"/>
    </source>
</evidence>
<dbReference type="EMBL" id="SNRY01006515">
    <property type="protein sequence ID" value="KAA6312423.1"/>
    <property type="molecule type" value="Genomic_DNA"/>
</dbReference>
<proteinExistence type="predicted"/>
<dbReference type="AlphaFoldDB" id="A0A5J4PVU6"/>
<protein>
    <submittedName>
        <fullName evidence="1">Uncharacterized protein</fullName>
    </submittedName>
</protein>
<organism evidence="1">
    <name type="scientific">termite gut metagenome</name>
    <dbReference type="NCBI Taxonomy" id="433724"/>
    <lineage>
        <taxon>unclassified sequences</taxon>
        <taxon>metagenomes</taxon>
        <taxon>organismal metagenomes</taxon>
    </lineage>
</organism>
<accession>A0A5J4PVU6</accession>
<gene>
    <name evidence="1" type="ORF">EZS27_036643</name>
</gene>
<name>A0A5J4PVU6_9ZZZZ</name>
<comment type="caution">
    <text evidence="1">The sequence shown here is derived from an EMBL/GenBank/DDBJ whole genome shotgun (WGS) entry which is preliminary data.</text>
</comment>
<reference evidence="1" key="1">
    <citation type="submission" date="2019-03" db="EMBL/GenBank/DDBJ databases">
        <title>Single cell metagenomics reveals metabolic interactions within the superorganism composed of flagellate Streblomastix strix and complex community of Bacteroidetes bacteria on its surface.</title>
        <authorList>
            <person name="Treitli S.C."/>
            <person name="Kolisko M."/>
            <person name="Husnik F."/>
            <person name="Keeling P."/>
            <person name="Hampl V."/>
        </authorList>
    </citation>
    <scope>NUCLEOTIDE SEQUENCE</scope>
    <source>
        <strain evidence="1">STM</strain>
    </source>
</reference>
<sequence>MGQKESCITKEGKEIVNVILKKDSSQNSKDVGLPFVILELKKKQPNTHDILTYSQKSEMIKTIFPFCQFLFLILGDISPGTYRHGINFNEIISLKDMTDRQEINRLKDLLQKHFLISIENLRRLTETNNKRRE</sequence>